<dbReference type="GO" id="GO:0071111">
    <property type="term" value="F:cyclic-guanylate-specific phosphodiesterase activity"/>
    <property type="evidence" value="ECO:0007669"/>
    <property type="project" value="InterPro"/>
</dbReference>
<evidence type="ECO:0000313" key="2">
    <source>
        <dbReference type="EMBL" id="ANF26373.1"/>
    </source>
</evidence>
<dbReference type="SUPFAM" id="SSF141868">
    <property type="entry name" value="EAL domain-like"/>
    <property type="match status" value="1"/>
</dbReference>
<dbReference type="Pfam" id="PF13185">
    <property type="entry name" value="GAF_2"/>
    <property type="match status" value="1"/>
</dbReference>
<dbReference type="Gene3D" id="3.30.450.40">
    <property type="match status" value="1"/>
</dbReference>
<feature type="domain" description="EAL" evidence="1">
    <location>
        <begin position="181"/>
        <end position="423"/>
    </location>
</feature>
<dbReference type="AlphaFoldDB" id="A0A172WSF1"/>
<organism evidence="2 3">
    <name type="scientific">Stutzerimonas stutzeri</name>
    <name type="common">Pseudomonas stutzeri</name>
    <dbReference type="NCBI Taxonomy" id="316"/>
    <lineage>
        <taxon>Bacteria</taxon>
        <taxon>Pseudomonadati</taxon>
        <taxon>Pseudomonadota</taxon>
        <taxon>Gammaproteobacteria</taxon>
        <taxon>Pseudomonadales</taxon>
        <taxon>Pseudomonadaceae</taxon>
        <taxon>Stutzerimonas</taxon>
    </lineage>
</organism>
<dbReference type="SMART" id="SM00052">
    <property type="entry name" value="EAL"/>
    <property type="match status" value="1"/>
</dbReference>
<evidence type="ECO:0000313" key="3">
    <source>
        <dbReference type="Proteomes" id="UP000077787"/>
    </source>
</evidence>
<evidence type="ECO:0000259" key="1">
    <source>
        <dbReference type="PROSITE" id="PS50883"/>
    </source>
</evidence>
<dbReference type="EMBL" id="CP015641">
    <property type="protein sequence ID" value="ANF26373.1"/>
    <property type="molecule type" value="Genomic_DNA"/>
</dbReference>
<dbReference type="InterPro" id="IPR003018">
    <property type="entry name" value="GAF"/>
</dbReference>
<dbReference type="SMART" id="SM00065">
    <property type="entry name" value="GAF"/>
    <property type="match status" value="1"/>
</dbReference>
<dbReference type="SUPFAM" id="SSF55781">
    <property type="entry name" value="GAF domain-like"/>
    <property type="match status" value="1"/>
</dbReference>
<reference evidence="2 3" key="1">
    <citation type="submission" date="2016-05" db="EMBL/GenBank/DDBJ databases">
        <title>Genome sequence of Pseudomonas stutzeri 273 and identification of the exopolysaccharide biosynthesis locus.</title>
        <authorList>
            <person name="Wu S."/>
            <person name="Sun C."/>
        </authorList>
    </citation>
    <scope>NUCLEOTIDE SEQUENCE [LARGE SCALE GENOMIC DNA]</scope>
    <source>
        <strain evidence="2 3">273</strain>
    </source>
</reference>
<dbReference type="OrthoDB" id="6168558at2"/>
<gene>
    <name evidence="2" type="ORF">PS273GM_15035</name>
</gene>
<accession>A0A172WSF1</accession>
<dbReference type="PANTHER" id="PTHR33121:SF76">
    <property type="entry name" value="SIGNALING PROTEIN"/>
    <property type="match status" value="1"/>
</dbReference>
<dbReference type="InterPro" id="IPR035919">
    <property type="entry name" value="EAL_sf"/>
</dbReference>
<dbReference type="InterPro" id="IPR050706">
    <property type="entry name" value="Cyclic-di-GMP_PDE-like"/>
</dbReference>
<dbReference type="InterPro" id="IPR001633">
    <property type="entry name" value="EAL_dom"/>
</dbReference>
<dbReference type="Gene3D" id="3.20.20.450">
    <property type="entry name" value="EAL domain"/>
    <property type="match status" value="1"/>
</dbReference>
<dbReference type="Proteomes" id="UP000077787">
    <property type="component" value="Chromosome"/>
</dbReference>
<dbReference type="Pfam" id="PF00563">
    <property type="entry name" value="EAL"/>
    <property type="match status" value="1"/>
</dbReference>
<dbReference type="PROSITE" id="PS50883">
    <property type="entry name" value="EAL"/>
    <property type="match status" value="1"/>
</dbReference>
<name>A0A172WSF1_STUST</name>
<dbReference type="PANTHER" id="PTHR33121">
    <property type="entry name" value="CYCLIC DI-GMP PHOSPHODIESTERASE PDEF"/>
    <property type="match status" value="1"/>
</dbReference>
<sequence>MSDDVQPNHGDRFEVVDDPVSILLRLDAANLSLSEMLVETLHAVRTHLGMDVAFISEFRGGTRVFRYLEGNFVPLQLAIDACDPLEDSYCQRVLDGRLPELIQDAALLPEALAMPVTKALPVGAHLSVPLRFSDGRLYGTFCCFSTTPDSSLNERDLNTLKLFAEFAARLLERHARSELLYAESHSRIRSVLEQRSYAVVYQPIVHLLENRIVGYEALARFSATPARSPDLWFAEADSVGLQAELEIALIEEALRGLVYLPEQVYMSLNISPSTVLTGKLAAALAHQPLDRLLLEITEHVSIDDYGIIAETLEPLRKQGLRLAVDDAGAGFASFRHILKLKPDVIKLDGSLIRNIDCSTECRALAAALVRFAEETGSKVIAECIETEAELAVLRELQVNKAQGYLLGRPAPITAPVSNAFDGSILNR</sequence>
<dbReference type="RefSeq" id="WP_064481812.1">
    <property type="nucleotide sequence ID" value="NZ_CP015641.1"/>
</dbReference>
<dbReference type="InterPro" id="IPR029016">
    <property type="entry name" value="GAF-like_dom_sf"/>
</dbReference>
<protein>
    <submittedName>
        <fullName evidence="2">Diguanylate phosphodiesterase</fullName>
    </submittedName>
</protein>
<dbReference type="CDD" id="cd01948">
    <property type="entry name" value="EAL"/>
    <property type="match status" value="1"/>
</dbReference>
<proteinExistence type="predicted"/>